<keyword evidence="1" id="KW-0812">Transmembrane</keyword>
<feature type="transmembrane region" description="Helical" evidence="1">
    <location>
        <begin position="93"/>
        <end position="117"/>
    </location>
</feature>
<protein>
    <submittedName>
        <fullName evidence="2">Uncharacterized protein</fullName>
    </submittedName>
</protein>
<dbReference type="EnsemblMetazoa" id="GAUT005075-RA">
    <property type="protein sequence ID" value="GAUT005075-PA"/>
    <property type="gene ID" value="GAUT005075"/>
</dbReference>
<evidence type="ECO:0000313" key="3">
    <source>
        <dbReference type="Proteomes" id="UP000078200"/>
    </source>
</evidence>
<evidence type="ECO:0000256" key="1">
    <source>
        <dbReference type="SAM" id="Phobius"/>
    </source>
</evidence>
<reference evidence="2" key="1">
    <citation type="submission" date="2020-05" db="UniProtKB">
        <authorList>
            <consortium name="EnsemblMetazoa"/>
        </authorList>
    </citation>
    <scope>IDENTIFICATION</scope>
    <source>
        <strain evidence="2">TTRI</strain>
    </source>
</reference>
<keyword evidence="1" id="KW-1133">Transmembrane helix</keyword>
<keyword evidence="3" id="KW-1185">Reference proteome</keyword>
<proteinExistence type="predicted"/>
<dbReference type="Proteomes" id="UP000078200">
    <property type="component" value="Unassembled WGS sequence"/>
</dbReference>
<evidence type="ECO:0000313" key="2">
    <source>
        <dbReference type="EnsemblMetazoa" id="GAUT005075-PA"/>
    </source>
</evidence>
<dbReference type="VEuPathDB" id="VectorBase:GAUT005075"/>
<name>A0A1A9UHJ4_GLOAU</name>
<accession>A0A1A9UHJ4</accession>
<organism evidence="2 3">
    <name type="scientific">Glossina austeni</name>
    <name type="common">Savannah tsetse fly</name>
    <dbReference type="NCBI Taxonomy" id="7395"/>
    <lineage>
        <taxon>Eukaryota</taxon>
        <taxon>Metazoa</taxon>
        <taxon>Ecdysozoa</taxon>
        <taxon>Arthropoda</taxon>
        <taxon>Hexapoda</taxon>
        <taxon>Insecta</taxon>
        <taxon>Pterygota</taxon>
        <taxon>Neoptera</taxon>
        <taxon>Endopterygota</taxon>
        <taxon>Diptera</taxon>
        <taxon>Brachycera</taxon>
        <taxon>Muscomorpha</taxon>
        <taxon>Hippoboscoidea</taxon>
        <taxon>Glossinidae</taxon>
        <taxon>Glossina</taxon>
    </lineage>
</organism>
<dbReference type="AlphaFoldDB" id="A0A1A9UHJ4"/>
<sequence>MAGLKYGIFPAYLSLDYRLEDLFKSKFNDDHDDQDIEKASKRVAAKLTFIENQFSVRKSKHHQAGTCWSAFVSKSLVLPKYLYPIEMEALHDLHVVTVVAVAVAVAVVVFVVYTILWCSCCRLISLLYNLL</sequence>
<keyword evidence="1" id="KW-0472">Membrane</keyword>